<sequence>MISLDSIRTFMRAADAGSFSAAGRNMRLSASVVSYRVQSLEQHLGCLLLTRTTRRMNLTDAGRQFYESCVDVMAAVEAAEKSVETSGASPRGVLRVASPSLIGSRVVAPLIPRFRQRHSETTVHLRMSDRFVDLVEEAIDIAIRLSVMPDSSFTLRKIAHVERVLCAAPDYLAAGPLLEKPADLLHHSCLLLRFPGAEQFRWTLRSADETMTLPVSGPLDTDDGAVLTEWALAGQGIVVKPLFEVASHLASGRLVEILPGVQPESVTLGILYRSRKLLPNRAKTFISMATEEIRNYVEGELDLIGRRSS</sequence>
<comment type="similarity">
    <text evidence="1">Belongs to the LysR transcriptional regulatory family.</text>
</comment>
<evidence type="ECO:0000259" key="5">
    <source>
        <dbReference type="PROSITE" id="PS50931"/>
    </source>
</evidence>
<evidence type="ECO:0000256" key="2">
    <source>
        <dbReference type="ARBA" id="ARBA00023015"/>
    </source>
</evidence>
<dbReference type="SUPFAM" id="SSF46785">
    <property type="entry name" value="Winged helix' DNA-binding domain"/>
    <property type="match status" value="1"/>
</dbReference>
<dbReference type="SUPFAM" id="SSF53850">
    <property type="entry name" value="Periplasmic binding protein-like II"/>
    <property type="match status" value="1"/>
</dbReference>
<protein>
    <submittedName>
        <fullName evidence="6">LysR family transcriptional regulator</fullName>
    </submittedName>
</protein>
<organism evidence="6 7">
    <name type="scientific">Methylobacterium oryzae</name>
    <dbReference type="NCBI Taxonomy" id="334852"/>
    <lineage>
        <taxon>Bacteria</taxon>
        <taxon>Pseudomonadati</taxon>
        <taxon>Pseudomonadota</taxon>
        <taxon>Alphaproteobacteria</taxon>
        <taxon>Hyphomicrobiales</taxon>
        <taxon>Methylobacteriaceae</taxon>
        <taxon>Methylobacterium</taxon>
    </lineage>
</organism>
<dbReference type="Gene3D" id="1.10.10.10">
    <property type="entry name" value="Winged helix-like DNA-binding domain superfamily/Winged helix DNA-binding domain"/>
    <property type="match status" value="1"/>
</dbReference>
<dbReference type="InterPro" id="IPR036390">
    <property type="entry name" value="WH_DNA-bd_sf"/>
</dbReference>
<name>A0ABU7TU44_9HYPH</name>
<evidence type="ECO:0000256" key="1">
    <source>
        <dbReference type="ARBA" id="ARBA00009437"/>
    </source>
</evidence>
<accession>A0ABU7TU44</accession>
<gene>
    <name evidence="6" type="ORF">MOTC310_23865</name>
</gene>
<dbReference type="EMBL" id="MLCA01000014">
    <property type="protein sequence ID" value="MEE7493328.1"/>
    <property type="molecule type" value="Genomic_DNA"/>
</dbReference>
<dbReference type="PANTHER" id="PTHR30537">
    <property type="entry name" value="HTH-TYPE TRANSCRIPTIONAL REGULATOR"/>
    <property type="match status" value="1"/>
</dbReference>
<dbReference type="InterPro" id="IPR036388">
    <property type="entry name" value="WH-like_DNA-bd_sf"/>
</dbReference>
<dbReference type="CDD" id="cd08422">
    <property type="entry name" value="PBP2_CrgA_like"/>
    <property type="match status" value="1"/>
</dbReference>
<evidence type="ECO:0000313" key="7">
    <source>
        <dbReference type="Proteomes" id="UP001355206"/>
    </source>
</evidence>
<dbReference type="PROSITE" id="PS50931">
    <property type="entry name" value="HTH_LYSR"/>
    <property type="match status" value="1"/>
</dbReference>
<keyword evidence="7" id="KW-1185">Reference proteome</keyword>
<dbReference type="Proteomes" id="UP001355206">
    <property type="component" value="Unassembled WGS sequence"/>
</dbReference>
<dbReference type="PANTHER" id="PTHR30537:SF5">
    <property type="entry name" value="HTH-TYPE TRANSCRIPTIONAL ACTIVATOR TTDR-RELATED"/>
    <property type="match status" value="1"/>
</dbReference>
<dbReference type="InterPro" id="IPR005119">
    <property type="entry name" value="LysR_subst-bd"/>
</dbReference>
<dbReference type="InterPro" id="IPR058163">
    <property type="entry name" value="LysR-type_TF_proteobact-type"/>
</dbReference>
<dbReference type="Pfam" id="PF03466">
    <property type="entry name" value="LysR_substrate"/>
    <property type="match status" value="1"/>
</dbReference>
<dbReference type="Gene3D" id="3.40.190.290">
    <property type="match status" value="1"/>
</dbReference>
<keyword evidence="4" id="KW-0804">Transcription</keyword>
<keyword evidence="3" id="KW-0238">DNA-binding</keyword>
<evidence type="ECO:0000256" key="3">
    <source>
        <dbReference type="ARBA" id="ARBA00023125"/>
    </source>
</evidence>
<dbReference type="InterPro" id="IPR000847">
    <property type="entry name" value="LysR_HTH_N"/>
</dbReference>
<keyword evidence="2" id="KW-0805">Transcription regulation</keyword>
<evidence type="ECO:0000313" key="6">
    <source>
        <dbReference type="EMBL" id="MEE7493328.1"/>
    </source>
</evidence>
<reference evidence="6 7" key="1">
    <citation type="journal article" date="2012" name="Genet. Mol. Biol.">
        <title>Analysis of 16S rRNA and mxaF genes revealing insights into Methylobacterium niche-specific plant association.</title>
        <authorList>
            <person name="Dourado M.N."/>
            <person name="Andreote F.D."/>
            <person name="Dini-Andreote F."/>
            <person name="Conti R."/>
            <person name="Araujo J.M."/>
            <person name="Araujo W.L."/>
        </authorList>
    </citation>
    <scope>NUCLEOTIDE SEQUENCE [LARGE SCALE GENOMIC DNA]</scope>
    <source>
        <strain evidence="6 7">TC3-10</strain>
    </source>
</reference>
<dbReference type="RefSeq" id="WP_331303565.1">
    <property type="nucleotide sequence ID" value="NZ_MLCA01000014.1"/>
</dbReference>
<comment type="caution">
    <text evidence="6">The sequence shown here is derived from an EMBL/GenBank/DDBJ whole genome shotgun (WGS) entry which is preliminary data.</text>
</comment>
<evidence type="ECO:0000256" key="4">
    <source>
        <dbReference type="ARBA" id="ARBA00023163"/>
    </source>
</evidence>
<feature type="domain" description="HTH lysR-type" evidence="5">
    <location>
        <begin position="2"/>
        <end position="59"/>
    </location>
</feature>
<dbReference type="Pfam" id="PF00126">
    <property type="entry name" value="HTH_1"/>
    <property type="match status" value="1"/>
</dbReference>
<proteinExistence type="inferred from homology"/>